<dbReference type="InterPro" id="IPR051816">
    <property type="entry name" value="Glycosyl_Hydrolase_31"/>
</dbReference>
<dbReference type="AlphaFoldDB" id="A0A235F903"/>
<dbReference type="CDD" id="cd14752">
    <property type="entry name" value="GH31_N"/>
    <property type="match status" value="1"/>
</dbReference>
<evidence type="ECO:0000259" key="3">
    <source>
        <dbReference type="Pfam" id="PF13802"/>
    </source>
</evidence>
<dbReference type="GO" id="GO:0016757">
    <property type="term" value="F:glycosyltransferase activity"/>
    <property type="evidence" value="ECO:0007669"/>
    <property type="project" value="UniProtKB-ARBA"/>
</dbReference>
<dbReference type="GO" id="GO:0005975">
    <property type="term" value="P:carbohydrate metabolic process"/>
    <property type="evidence" value="ECO:0007669"/>
    <property type="project" value="InterPro"/>
</dbReference>
<dbReference type="OrthoDB" id="176168at2"/>
<evidence type="ECO:0000259" key="5">
    <source>
        <dbReference type="Pfam" id="PF22681"/>
    </source>
</evidence>
<name>A0A235F903_9BACL</name>
<dbReference type="Pfam" id="PF21365">
    <property type="entry name" value="Glyco_hydro_31_3rd"/>
    <property type="match status" value="1"/>
</dbReference>
<evidence type="ECO:0000259" key="4">
    <source>
        <dbReference type="Pfam" id="PF21365"/>
    </source>
</evidence>
<dbReference type="Gene3D" id="2.60.40.1760">
    <property type="entry name" value="glycosyl hydrolase (family 31)"/>
    <property type="match status" value="1"/>
</dbReference>
<dbReference type="Gene3D" id="2.60.40.1180">
    <property type="entry name" value="Golgi alpha-mannosidase II"/>
    <property type="match status" value="1"/>
</dbReference>
<sequence length="1162" mass="134004">MILQEVNKPFIAFSSILKAHSLQLKQDFLTSKKLLIDYMPNENEQTLYYIASWVWSAIQHDKRSGEKDLTVEHSSHMDVLIKRICRSWEIPQINIWESMCEKDIYFSNLGISYAALLAAKQFLRKNELQSTLTEIRDYLFENGLKGGMLISSPSRKTVSTDLLAAVMPFGLFSPEDLVMVEAVKEIENRLVSNEGVYRTAGENAASPASTAWLALYFTEKGDLKKARHYYQQSLQKPAEAKEKVLTESLIEMVSFYLEEHREDIQTYQIMHNPFGHDNHYEPQATERFPKHPLEGQDVTVYAEIWPDSADELTVKVRSGDMVKEVSCSREKGSIWKANIGSFEDTEAEYIFFARKNGDVVAESDRYSFSPLKLNAVKSVAFYGRQDAMYWFEGEDLLNLSPVYIGIHTAEGLSSSFTVQFEEPFVAEKTSSSLMLDKSEVFVLYLKEYCYKLKKEPLSLQVTDYSGKILLESCTKTHHPISWLIDSKIEKKKLQFNFAISEDEKFYGFGERYNSLDQRGNVLDCYVYNQYRDQGTRTYMPVPYYISSKGYGMWINTLRLSSFDLGHQLNDLLQVECEVTDSDSSIQIHFFYGEPKQVCEQFTLQTGKPILPPVWAFGPWMSSNNWDRDSVVREQVRLTKELQIPSTVLVLEQWSDEATYYIFNDAEYEVKEREDYHRYEDYHFPEWGRWPDPKGLTDYLHENGLRLILWQIPIQKYLNRQHHLQKDTDEAYMLEKEYMVKNSDGTPYRMPEGWFKESLLMDFSSDEGKQWWFNKRQYLLDIGVDGFKTDGGEFVFGKQLQFADGRNGDEMRNQYPNDYIQAYYDFAANHKKGDAMTFSRAGYTGAQKFPAHWAGDERSTFEAFQRSLIAGLSSGLSGIPFWGWDLGGFNGDIPSAELFIRSAQMAAFCPIMQYHAESKAEFNQDRTPWNIAERTGNPYAIEGYRFFANVRMNLLPYIYHQARISSETGVPLMRPLCLEFPEDSSVKTIFDEYMFGESLLVAPVIEEGSTERNVYFPDGTWYSLWTEEVVVGPAYRRVKAPLNTIPVFVKRGTVLLMNTDETLQLGSWVGNEIDSYKTPVARIYLEDGLNVEITDHLNQVLSVEAKIVDEEWSVEISTTIGGLKLLFLESQLSANQTLTINHKKVNVSDLERLDGGWVSCKKI</sequence>
<dbReference type="PANTHER" id="PTHR43863">
    <property type="entry name" value="HYDROLASE, PUTATIVE (AFU_ORTHOLOGUE AFUA_1G03140)-RELATED"/>
    <property type="match status" value="1"/>
</dbReference>
<organism evidence="6 7">
    <name type="scientific">Fictibacillus aquaticus</name>
    <dbReference type="NCBI Taxonomy" id="2021314"/>
    <lineage>
        <taxon>Bacteria</taxon>
        <taxon>Bacillati</taxon>
        <taxon>Bacillota</taxon>
        <taxon>Bacilli</taxon>
        <taxon>Bacillales</taxon>
        <taxon>Fictibacillaceae</taxon>
        <taxon>Fictibacillus</taxon>
    </lineage>
</organism>
<evidence type="ECO:0000313" key="6">
    <source>
        <dbReference type="EMBL" id="OYD57649.1"/>
    </source>
</evidence>
<dbReference type="InterPro" id="IPR011013">
    <property type="entry name" value="Gal_mutarotase_sf_dom"/>
</dbReference>
<feature type="domain" description="Lmo2446-like N-terminal" evidence="5">
    <location>
        <begin position="270"/>
        <end position="317"/>
    </location>
</feature>
<gene>
    <name evidence="6" type="ORF">CGZ90_13370</name>
</gene>
<dbReference type="EMBL" id="NOII01000003">
    <property type="protein sequence ID" value="OYD57649.1"/>
    <property type="molecule type" value="Genomic_DNA"/>
</dbReference>
<dbReference type="Proteomes" id="UP000215059">
    <property type="component" value="Unassembled WGS sequence"/>
</dbReference>
<comment type="similarity">
    <text evidence="1">Belongs to the glycosyl hydrolase 31 family.</text>
</comment>
<dbReference type="InterPro" id="IPR008928">
    <property type="entry name" value="6-hairpin_glycosidase_sf"/>
</dbReference>
<dbReference type="Pfam" id="PF13802">
    <property type="entry name" value="Gal_mutarotas_2"/>
    <property type="match status" value="1"/>
</dbReference>
<dbReference type="InterPro" id="IPR013783">
    <property type="entry name" value="Ig-like_fold"/>
</dbReference>
<dbReference type="Gene3D" id="3.20.20.80">
    <property type="entry name" value="Glycosidases"/>
    <property type="match status" value="1"/>
</dbReference>
<feature type="domain" description="Glycoside hydrolase family 31 TIM barrel" evidence="2">
    <location>
        <begin position="608"/>
        <end position="959"/>
    </location>
</feature>
<dbReference type="RefSeq" id="WP_094253000.1">
    <property type="nucleotide sequence ID" value="NZ_JBHLXL010000001.1"/>
</dbReference>
<dbReference type="GO" id="GO:0004553">
    <property type="term" value="F:hydrolase activity, hydrolyzing O-glycosyl compounds"/>
    <property type="evidence" value="ECO:0007669"/>
    <property type="project" value="InterPro"/>
</dbReference>
<dbReference type="Pfam" id="PF01055">
    <property type="entry name" value="Glyco_hydro_31_2nd"/>
    <property type="match status" value="1"/>
</dbReference>
<feature type="domain" description="Glycosyl hydrolase family 31 C-terminal" evidence="4">
    <location>
        <begin position="968"/>
        <end position="1054"/>
    </location>
</feature>
<comment type="caution">
    <text evidence="6">The sequence shown here is derived from an EMBL/GenBank/DDBJ whole genome shotgun (WGS) entry which is preliminary data.</text>
</comment>
<dbReference type="InterPro" id="IPR055242">
    <property type="entry name" value="Lmo2446-like_N"/>
</dbReference>
<dbReference type="InterPro" id="IPR013780">
    <property type="entry name" value="Glyco_hydro_b"/>
</dbReference>
<dbReference type="SUPFAM" id="SSF48208">
    <property type="entry name" value="Six-hairpin glycosidases"/>
    <property type="match status" value="1"/>
</dbReference>
<dbReference type="Pfam" id="PF22681">
    <property type="entry name" value="Lmo2446-like_N"/>
    <property type="match status" value="1"/>
</dbReference>
<dbReference type="Gene3D" id="2.60.40.10">
    <property type="entry name" value="Immunoglobulins"/>
    <property type="match status" value="1"/>
</dbReference>
<dbReference type="SUPFAM" id="SSF51011">
    <property type="entry name" value="Glycosyl hydrolase domain"/>
    <property type="match status" value="1"/>
</dbReference>
<evidence type="ECO:0000256" key="1">
    <source>
        <dbReference type="ARBA" id="ARBA00007806"/>
    </source>
</evidence>
<accession>A0A235F903</accession>
<keyword evidence="7" id="KW-1185">Reference proteome</keyword>
<dbReference type="SUPFAM" id="SSF51445">
    <property type="entry name" value="(Trans)glycosidases"/>
    <property type="match status" value="1"/>
</dbReference>
<protein>
    <submittedName>
        <fullName evidence="6">Uncharacterized protein</fullName>
    </submittedName>
</protein>
<dbReference type="InterPro" id="IPR025887">
    <property type="entry name" value="Glyco_hydro_31_N_dom"/>
</dbReference>
<proteinExistence type="inferred from homology"/>
<feature type="domain" description="Glycoside hydrolase family 31 N-terminal" evidence="3">
    <location>
        <begin position="421"/>
        <end position="563"/>
    </location>
</feature>
<dbReference type="InterPro" id="IPR017853">
    <property type="entry name" value="GH"/>
</dbReference>
<dbReference type="InterPro" id="IPR048395">
    <property type="entry name" value="Glyco_hydro_31_C"/>
</dbReference>
<dbReference type="PANTHER" id="PTHR43863:SF2">
    <property type="entry name" value="MALTASE-GLUCOAMYLASE"/>
    <property type="match status" value="1"/>
</dbReference>
<dbReference type="Gene3D" id="1.50.10.10">
    <property type="match status" value="1"/>
</dbReference>
<dbReference type="SUPFAM" id="SSF74650">
    <property type="entry name" value="Galactose mutarotase-like"/>
    <property type="match status" value="1"/>
</dbReference>
<reference evidence="6 7" key="1">
    <citation type="submission" date="2017-07" db="EMBL/GenBank/DDBJ databases">
        <title>Fictibacillus sp. nov. GDSW-R2A3 Genome sequencing and assembly.</title>
        <authorList>
            <person name="Mayilraj S."/>
        </authorList>
    </citation>
    <scope>NUCLEOTIDE SEQUENCE [LARGE SCALE GENOMIC DNA]</scope>
    <source>
        <strain evidence="6 7">GDSW-R2A3</strain>
    </source>
</reference>
<evidence type="ECO:0000313" key="7">
    <source>
        <dbReference type="Proteomes" id="UP000215059"/>
    </source>
</evidence>
<dbReference type="GO" id="GO:0030246">
    <property type="term" value="F:carbohydrate binding"/>
    <property type="evidence" value="ECO:0007669"/>
    <property type="project" value="InterPro"/>
</dbReference>
<dbReference type="InterPro" id="IPR000322">
    <property type="entry name" value="Glyco_hydro_31_TIM"/>
</dbReference>
<dbReference type="InterPro" id="IPR012341">
    <property type="entry name" value="6hp_glycosidase-like_sf"/>
</dbReference>
<dbReference type="CDD" id="cd06597">
    <property type="entry name" value="GH31_transferase_CtsY"/>
    <property type="match status" value="1"/>
</dbReference>
<evidence type="ECO:0000259" key="2">
    <source>
        <dbReference type="Pfam" id="PF01055"/>
    </source>
</evidence>